<feature type="region of interest" description="Disordered" evidence="1">
    <location>
        <begin position="367"/>
        <end position="421"/>
    </location>
</feature>
<keyword evidence="3" id="KW-1185">Reference proteome</keyword>
<reference evidence="2 3" key="1">
    <citation type="submission" date="2014-09" db="EMBL/GenBank/DDBJ databases">
        <authorList>
            <person name="Magalhaes I.L.F."/>
            <person name="Oliveira U."/>
            <person name="Santos F.R."/>
            <person name="Vidigal T.H.D.A."/>
            <person name="Brescovit A.D."/>
            <person name="Santos A.J."/>
        </authorList>
    </citation>
    <scope>NUCLEOTIDE SEQUENCE [LARGE SCALE GENOMIC DNA]</scope>
</reference>
<feature type="compositionally biased region" description="Low complexity" evidence="1">
    <location>
        <begin position="750"/>
        <end position="759"/>
    </location>
</feature>
<feature type="region of interest" description="Disordered" evidence="1">
    <location>
        <begin position="466"/>
        <end position="499"/>
    </location>
</feature>
<dbReference type="Proteomes" id="UP000054845">
    <property type="component" value="Unassembled WGS sequence"/>
</dbReference>
<proteinExistence type="predicted"/>
<feature type="region of interest" description="Disordered" evidence="1">
    <location>
        <begin position="750"/>
        <end position="777"/>
    </location>
</feature>
<dbReference type="OrthoDB" id="10348057at2759"/>
<feature type="compositionally biased region" description="Basic and acidic residues" evidence="1">
    <location>
        <begin position="767"/>
        <end position="777"/>
    </location>
</feature>
<feature type="region of interest" description="Disordered" evidence="1">
    <location>
        <begin position="100"/>
        <end position="126"/>
    </location>
</feature>
<evidence type="ECO:0000313" key="3">
    <source>
        <dbReference type="Proteomes" id="UP000054845"/>
    </source>
</evidence>
<sequence length="777" mass="82860">MPPEPSPTHAGFGSLIADIDNTLLDLMNSAPTPPPRSPVFEPTDACGADFRLCPKPNSTLFVAQATEPAWQSSEDTASLGYRHFVGPEPVHLQGEMKSANFSRPRPIGASAPPMSDCSPSSPSKSWHWSLVAGSEQQEIPKSDGGRRSSFVPKPLNLVTLASQRSTQVTPGNSVPASARASRAQVQRGSIGYRFSTLSTTPRQLPTPVDTGAPVTIGLGLDLGESSSHAPCDYEFKTVAPLSLRRDQEKLQPKMQEPAVSRAELYRRRREGIKLVARDECVTTLTLLPLPPKSDHASPTMPTKSLGFVQGRVAGPYSFVRNPSPNWPESPYSEPAFTPLQSARSCSTGATSLEAIPEVSIGTSMVKYDDKRRSPTPVEPASPTLVSPMVQPASYPAPIAPARASKGEDQSRSSSRAGSSKCVHPASMRCLAGCDPIANPPSPLLIDVTPAPMVAEPKFRTKLSSILKLPKSRTSNPSSSMDELQKGAPRSLSGSNRLVPNMGSSYDEAMHRKIKMSDDARASKASWATKFKRATRSLMNFGRAHDPSRSIEEPQATSLDSNFDGISVAAKRAGWIGPRSLAAVTAAKSQEPSVAVSTMAEPLSPNVPSSPDVDDDTTAGYDATSLPATTAVAGSPEPPVTGLTMVEPASLSVQCTLDVDEGRTSRRDATSTRGEHTVIGSLAPTESVLVGLATTQSWLVARSAALRRHTRRPSSLDPFYYDFEDDSAFSEVEEEVIRFDSGLAEMVRRASCSSNWSSPSAVDSPESEGGRTLDEEGA</sequence>
<feature type="compositionally biased region" description="Polar residues" evidence="1">
    <location>
        <begin position="471"/>
        <end position="481"/>
    </location>
</feature>
<accession>A0A0P1BH25</accession>
<dbReference type="EMBL" id="CCYA01000264">
    <property type="protein sequence ID" value="CEH15457.1"/>
    <property type="molecule type" value="Genomic_DNA"/>
</dbReference>
<name>A0A0P1BH25_9BASI</name>
<dbReference type="AlphaFoldDB" id="A0A0P1BH25"/>
<evidence type="ECO:0000256" key="1">
    <source>
        <dbReference type="SAM" id="MobiDB-lite"/>
    </source>
</evidence>
<organism evidence="2 3">
    <name type="scientific">Ceraceosorus bombacis</name>
    <dbReference type="NCBI Taxonomy" id="401625"/>
    <lineage>
        <taxon>Eukaryota</taxon>
        <taxon>Fungi</taxon>
        <taxon>Dikarya</taxon>
        <taxon>Basidiomycota</taxon>
        <taxon>Ustilaginomycotina</taxon>
        <taxon>Exobasidiomycetes</taxon>
        <taxon>Ceraceosorales</taxon>
        <taxon>Ceraceosoraceae</taxon>
        <taxon>Ceraceosorus</taxon>
    </lineage>
</organism>
<evidence type="ECO:0000313" key="2">
    <source>
        <dbReference type="EMBL" id="CEH15457.1"/>
    </source>
</evidence>
<feature type="region of interest" description="Disordered" evidence="1">
    <location>
        <begin position="598"/>
        <end position="636"/>
    </location>
</feature>
<feature type="compositionally biased region" description="Low complexity" evidence="1">
    <location>
        <begin position="110"/>
        <end position="125"/>
    </location>
</feature>
<protein>
    <submittedName>
        <fullName evidence="2">Uncharacterized protein</fullName>
    </submittedName>
</protein>